<evidence type="ECO:0000313" key="5">
    <source>
        <dbReference type="Proteomes" id="UP000318422"/>
    </source>
</evidence>
<dbReference type="GO" id="GO:0043709">
    <property type="term" value="P:cell adhesion involved in single-species biofilm formation"/>
    <property type="evidence" value="ECO:0007669"/>
    <property type="project" value="TreeGrafter"/>
</dbReference>
<dbReference type="InterPro" id="IPR043128">
    <property type="entry name" value="Rev_trsase/Diguanyl_cyclase"/>
</dbReference>
<dbReference type="AlphaFoldDB" id="A0A4Y4CRJ2"/>
<keyword evidence="5" id="KW-1185">Reference proteome</keyword>
<evidence type="ECO:0000259" key="3">
    <source>
        <dbReference type="PROSITE" id="PS50887"/>
    </source>
</evidence>
<accession>A0A4Y4CRJ2</accession>
<reference evidence="4 5" key="1">
    <citation type="submission" date="2019-06" db="EMBL/GenBank/DDBJ databases">
        <title>Whole genome shotgun sequence of Zoogloea ramigera NBRC 15342.</title>
        <authorList>
            <person name="Hosoyama A."/>
            <person name="Uohara A."/>
            <person name="Ohji S."/>
            <person name="Ichikawa N."/>
        </authorList>
    </citation>
    <scope>NUCLEOTIDE SEQUENCE [LARGE SCALE GENOMIC DNA]</scope>
    <source>
        <strain evidence="4 5">NBRC 15342</strain>
    </source>
</reference>
<keyword evidence="2" id="KW-0175">Coiled coil</keyword>
<gene>
    <name evidence="4" type="primary">vdcA</name>
    <name evidence="4" type="ORF">ZRA01_16480</name>
</gene>
<protein>
    <recommendedName>
        <fullName evidence="1">diguanylate cyclase</fullName>
        <ecNumber evidence="1">2.7.7.65</ecNumber>
    </recommendedName>
</protein>
<feature type="domain" description="GGDEF" evidence="3">
    <location>
        <begin position="210"/>
        <end position="344"/>
    </location>
</feature>
<sequence>MFNASVEQAAERLRKAVPIMVRHGIPVTPLNYALWYTYVTNEDPTLNQRIDEIVSAYGTLPLTSAEGLFREHVSPTGSYETALGRVKDRLEQMVQGIDHDLNATLADTRSFSSLLDECSRDLRSPGRGNTNLDDIFGTVDRLLQGSTTMQQNTSRFEQSLNAANDEIRRLRSELESLRQDAMNDELTGVFNRKAFDIELAQFLNHGDHGPSIHLAMLDIDHFKQFNDRFGHMVGDRVLGLVGKQLNAAARVGVSVYRYGGEEFALVFCGGSFEQAVQFAENLRTTIGNLVLRDTRSGERLSGITVSIGIAARHRGETAEQLLGRADTALYQAKESGRNRVCSAS</sequence>
<dbReference type="InterPro" id="IPR050469">
    <property type="entry name" value="Diguanylate_Cyclase"/>
</dbReference>
<proteinExistence type="predicted"/>
<dbReference type="NCBIfam" id="TIGR00254">
    <property type="entry name" value="GGDEF"/>
    <property type="match status" value="1"/>
</dbReference>
<dbReference type="PANTHER" id="PTHR45138:SF2">
    <property type="entry name" value="DIGUANYLATE CYCLASE VDCA"/>
    <property type="match status" value="1"/>
</dbReference>
<feature type="coiled-coil region" evidence="2">
    <location>
        <begin position="153"/>
        <end position="187"/>
    </location>
</feature>
<dbReference type="RefSeq" id="WP_141351178.1">
    <property type="nucleotide sequence ID" value="NZ_BJNV01000023.1"/>
</dbReference>
<dbReference type="InterPro" id="IPR029787">
    <property type="entry name" value="Nucleotide_cyclase"/>
</dbReference>
<organism evidence="4 5">
    <name type="scientific">Zoogloea ramigera</name>
    <dbReference type="NCBI Taxonomy" id="350"/>
    <lineage>
        <taxon>Bacteria</taxon>
        <taxon>Pseudomonadati</taxon>
        <taxon>Pseudomonadota</taxon>
        <taxon>Betaproteobacteria</taxon>
        <taxon>Rhodocyclales</taxon>
        <taxon>Zoogloeaceae</taxon>
        <taxon>Zoogloea</taxon>
    </lineage>
</organism>
<dbReference type="FunFam" id="3.30.70.270:FF:000001">
    <property type="entry name" value="Diguanylate cyclase domain protein"/>
    <property type="match status" value="1"/>
</dbReference>
<comment type="caution">
    <text evidence="4">The sequence shown here is derived from an EMBL/GenBank/DDBJ whole genome shotgun (WGS) entry which is preliminary data.</text>
</comment>
<dbReference type="EC" id="2.7.7.65" evidence="1"/>
<dbReference type="PROSITE" id="PS50887">
    <property type="entry name" value="GGDEF"/>
    <property type="match status" value="1"/>
</dbReference>
<dbReference type="InterPro" id="IPR000160">
    <property type="entry name" value="GGDEF_dom"/>
</dbReference>
<dbReference type="Pfam" id="PF00990">
    <property type="entry name" value="GGDEF"/>
    <property type="match status" value="1"/>
</dbReference>
<dbReference type="GO" id="GO:1902201">
    <property type="term" value="P:negative regulation of bacterial-type flagellum-dependent cell motility"/>
    <property type="evidence" value="ECO:0007669"/>
    <property type="project" value="TreeGrafter"/>
</dbReference>
<dbReference type="OrthoDB" id="9813903at2"/>
<evidence type="ECO:0000313" key="4">
    <source>
        <dbReference type="EMBL" id="GEC95575.1"/>
    </source>
</evidence>
<dbReference type="Gene3D" id="3.30.70.270">
    <property type="match status" value="1"/>
</dbReference>
<evidence type="ECO:0000256" key="2">
    <source>
        <dbReference type="SAM" id="Coils"/>
    </source>
</evidence>
<name>A0A4Y4CRJ2_ZOORA</name>
<dbReference type="GO" id="GO:0052621">
    <property type="term" value="F:diguanylate cyclase activity"/>
    <property type="evidence" value="ECO:0007669"/>
    <property type="project" value="UniProtKB-EC"/>
</dbReference>
<dbReference type="SUPFAM" id="SSF55073">
    <property type="entry name" value="Nucleotide cyclase"/>
    <property type="match status" value="1"/>
</dbReference>
<dbReference type="SMART" id="SM00267">
    <property type="entry name" value="GGDEF"/>
    <property type="match status" value="1"/>
</dbReference>
<dbReference type="PANTHER" id="PTHR45138">
    <property type="entry name" value="REGULATORY COMPONENTS OF SENSORY TRANSDUCTION SYSTEM"/>
    <property type="match status" value="1"/>
</dbReference>
<dbReference type="CDD" id="cd01949">
    <property type="entry name" value="GGDEF"/>
    <property type="match status" value="1"/>
</dbReference>
<dbReference type="Proteomes" id="UP000318422">
    <property type="component" value="Unassembled WGS sequence"/>
</dbReference>
<dbReference type="EMBL" id="BJNV01000023">
    <property type="protein sequence ID" value="GEC95575.1"/>
    <property type="molecule type" value="Genomic_DNA"/>
</dbReference>
<evidence type="ECO:0000256" key="1">
    <source>
        <dbReference type="ARBA" id="ARBA00012528"/>
    </source>
</evidence>
<dbReference type="GO" id="GO:0005886">
    <property type="term" value="C:plasma membrane"/>
    <property type="evidence" value="ECO:0007669"/>
    <property type="project" value="TreeGrafter"/>
</dbReference>